<dbReference type="RefSeq" id="WP_156626439.1">
    <property type="nucleotide sequence ID" value="NZ_CACRTO010000019.1"/>
</dbReference>
<reference evidence="2" key="1">
    <citation type="submission" date="2019-11" db="EMBL/GenBank/DDBJ databases">
        <authorList>
            <person name="Feng L."/>
        </authorList>
    </citation>
    <scope>NUCLEOTIDE SEQUENCE</scope>
    <source>
        <strain evidence="2">CTertiumLFYP3</strain>
    </source>
</reference>
<evidence type="ECO:0000313" key="2">
    <source>
        <dbReference type="EMBL" id="VYU29364.1"/>
    </source>
</evidence>
<proteinExistence type="predicted"/>
<feature type="transmembrane region" description="Helical" evidence="1">
    <location>
        <begin position="42"/>
        <end position="62"/>
    </location>
</feature>
<accession>A0A6N3DNN4</accession>
<keyword evidence="1" id="KW-0472">Membrane</keyword>
<feature type="transmembrane region" description="Helical" evidence="1">
    <location>
        <begin position="115"/>
        <end position="135"/>
    </location>
</feature>
<name>A0A6N3DNN4_9CLOT</name>
<evidence type="ECO:0000256" key="1">
    <source>
        <dbReference type="SAM" id="Phobius"/>
    </source>
</evidence>
<dbReference type="EMBL" id="CACRTO010000019">
    <property type="protein sequence ID" value="VYU29364.1"/>
    <property type="molecule type" value="Genomic_DNA"/>
</dbReference>
<dbReference type="AlphaFoldDB" id="A0A6N3DNN4"/>
<keyword evidence="1" id="KW-0812">Transmembrane</keyword>
<gene>
    <name evidence="2" type="ORF">CTLFYP3_01981</name>
</gene>
<keyword evidence="1" id="KW-1133">Transmembrane helix</keyword>
<protein>
    <submittedName>
        <fullName evidence="2">Uncharacterized protein</fullName>
    </submittedName>
</protein>
<organism evidence="2">
    <name type="scientific">Clostridium tertium</name>
    <dbReference type="NCBI Taxonomy" id="1559"/>
    <lineage>
        <taxon>Bacteria</taxon>
        <taxon>Bacillati</taxon>
        <taxon>Bacillota</taxon>
        <taxon>Clostridia</taxon>
        <taxon>Eubacteriales</taxon>
        <taxon>Clostridiaceae</taxon>
        <taxon>Clostridium</taxon>
    </lineage>
</organism>
<feature type="transmembrane region" description="Helical" evidence="1">
    <location>
        <begin position="74"/>
        <end position="94"/>
    </location>
</feature>
<sequence length="136" mass="15932">MNLLSGTIVLVNCFLSVKYLHDITYVRGIIIDKDEKVDKKKIIITSIVAFICSFIITIFGYIQNCIFLKMEDRILGVKQFLIFIIIMAIINLFTSEKNIYHLKKKFKYEKYLIQTRLIILISILATLINTFLIYII</sequence>